<evidence type="ECO:0008006" key="6">
    <source>
        <dbReference type="Google" id="ProtNLM"/>
    </source>
</evidence>
<evidence type="ECO:0000313" key="3">
    <source>
        <dbReference type="EMBL" id="ASY23244.1"/>
    </source>
</evidence>
<proteinExistence type="predicted"/>
<dbReference type="RefSeq" id="WP_095674443.1">
    <property type="nucleotide sequence ID" value="NZ_CP016774.1"/>
</dbReference>
<dbReference type="Proteomes" id="UP000217177">
    <property type="component" value="Chromosome"/>
</dbReference>
<dbReference type="EMBL" id="CP016778">
    <property type="protein sequence ID" value="ASY23244.1"/>
    <property type="molecule type" value="Genomic_DNA"/>
</dbReference>
<dbReference type="AlphaFoldDB" id="A0AAD0E780"/>
<evidence type="ECO:0000313" key="4">
    <source>
        <dbReference type="Proteomes" id="UP000217177"/>
    </source>
</evidence>
<evidence type="ECO:0000256" key="1">
    <source>
        <dbReference type="SAM" id="MobiDB-lite"/>
    </source>
</evidence>
<gene>
    <name evidence="2" type="ORF">A1sIA79_01250</name>
    <name evidence="3" type="ORF">A1sIIB76_01260</name>
</gene>
<dbReference type="KEGG" id="pvs:A1sIA79_01250"/>
<feature type="region of interest" description="Disordered" evidence="1">
    <location>
        <begin position="1"/>
        <end position="34"/>
    </location>
</feature>
<reference evidence="4 5" key="1">
    <citation type="submission" date="2016-07" db="EMBL/GenBank/DDBJ databases">
        <title>High microdiversification within the ubiquitous acI lineage of Actinobacteria.</title>
        <authorList>
            <person name="Neuenschwander S.M."/>
            <person name="Salcher M."/>
            <person name="Ghai R."/>
            <person name="Pernthaler J."/>
        </authorList>
    </citation>
    <scope>NUCLEOTIDE SEQUENCE [LARGE SCALE GENOMIC DNA]</scope>
    <source>
        <strain evidence="2">MMS-IA-79</strain>
        <strain evidence="3">MMS-IIB-76</strain>
    </source>
</reference>
<dbReference type="Proteomes" id="UP000217194">
    <property type="component" value="Chromosome"/>
</dbReference>
<feature type="compositionally biased region" description="Basic residues" evidence="1">
    <location>
        <begin position="1"/>
        <end position="13"/>
    </location>
</feature>
<sequence>MSPRKNYPKNRRPKNNDEDREINPSNQSFEEDENGLWTVRKLTGSSANKPYRCPGCDQLIPMATPHTVAWLDGEEDNRRHWHNACWSKRNNRGPRTERTRNAPRY</sequence>
<name>A0AAD0E780_9ACTN</name>
<evidence type="ECO:0000313" key="5">
    <source>
        <dbReference type="Proteomes" id="UP000217194"/>
    </source>
</evidence>
<dbReference type="EMBL" id="CP016774">
    <property type="protein sequence ID" value="ASY16890.1"/>
    <property type="molecule type" value="Genomic_DNA"/>
</dbReference>
<organism evidence="3 5">
    <name type="scientific">Candidatus Planktophila versatilis</name>
    <dbReference type="NCBI Taxonomy" id="1884905"/>
    <lineage>
        <taxon>Bacteria</taxon>
        <taxon>Bacillati</taxon>
        <taxon>Actinomycetota</taxon>
        <taxon>Actinomycetes</taxon>
        <taxon>Candidatus Nanopelagicales</taxon>
        <taxon>Candidatus Nanopelagicaceae</taxon>
        <taxon>Candidatus Planktophila</taxon>
    </lineage>
</organism>
<keyword evidence="4" id="KW-1185">Reference proteome</keyword>
<protein>
    <recommendedName>
        <fullName evidence="6">ATP/GTP-binding protein</fullName>
    </recommendedName>
</protein>
<evidence type="ECO:0000313" key="2">
    <source>
        <dbReference type="EMBL" id="ASY16890.1"/>
    </source>
</evidence>
<accession>A0AAD0E780</accession>